<protein>
    <submittedName>
        <fullName evidence="9">ECF RNA polymerase sigma factor RpoE</fullName>
    </submittedName>
</protein>
<dbReference type="RefSeq" id="WP_288199010.1">
    <property type="nucleotide sequence ID" value="NZ_LT608334.1"/>
</dbReference>
<evidence type="ECO:0000256" key="2">
    <source>
        <dbReference type="ARBA" id="ARBA00023015"/>
    </source>
</evidence>
<dbReference type="NCBIfam" id="TIGR02937">
    <property type="entry name" value="sigma70-ECF"/>
    <property type="match status" value="1"/>
</dbReference>
<dbReference type="SUPFAM" id="SSF88946">
    <property type="entry name" value="Sigma2 domain of RNA polymerase sigma factors"/>
    <property type="match status" value="1"/>
</dbReference>
<feature type="domain" description="RNA polymerase sigma-70 region 2" evidence="7">
    <location>
        <begin position="38"/>
        <end position="103"/>
    </location>
</feature>
<dbReference type="InterPro" id="IPR007630">
    <property type="entry name" value="RNA_pol_sigma70_r4"/>
</dbReference>
<keyword evidence="3" id="KW-0731">Sigma factor</keyword>
<keyword evidence="4" id="KW-0238">DNA-binding</keyword>
<dbReference type="Pfam" id="PF04542">
    <property type="entry name" value="Sigma70_r2"/>
    <property type="match status" value="1"/>
</dbReference>
<dbReference type="PANTHER" id="PTHR43133">
    <property type="entry name" value="RNA POLYMERASE ECF-TYPE SIGMA FACTO"/>
    <property type="match status" value="1"/>
</dbReference>
<reference evidence="9" key="1">
    <citation type="submission" date="2016-08" db="EMBL/GenBank/DDBJ databases">
        <authorList>
            <person name="Seilhamer J.J."/>
        </authorList>
    </citation>
    <scope>NUCLEOTIDE SEQUENCE</scope>
    <source>
        <strain evidence="9">86</strain>
    </source>
</reference>
<dbReference type="Gene3D" id="1.10.10.10">
    <property type="entry name" value="Winged helix-like DNA-binding domain superfamily/Winged helix DNA-binding domain"/>
    <property type="match status" value="1"/>
</dbReference>
<evidence type="ECO:0000256" key="6">
    <source>
        <dbReference type="SAM" id="MobiDB-lite"/>
    </source>
</evidence>
<sequence>MRPVDASVEPIDGAETARLVAAIARAGDRQAFARLFAFYAPRLRTYLARQGFGAGDCDDLIQDTMLAVWRKAGRFDPEIGAVSTWIFTICRNLGIDRRRRLARRPGDADLPPESDVDPGPSAEGEIISREEETRVRRALDRLPAEQAEVIALSFFSQSPQTEIAKSLGIPLGTVKSRVRLAMNRLRQLLDEPS</sequence>
<dbReference type="SUPFAM" id="SSF88659">
    <property type="entry name" value="Sigma3 and sigma4 domains of RNA polymerase sigma factors"/>
    <property type="match status" value="1"/>
</dbReference>
<dbReference type="GO" id="GO:0003677">
    <property type="term" value="F:DNA binding"/>
    <property type="evidence" value="ECO:0007669"/>
    <property type="project" value="InterPro"/>
</dbReference>
<proteinExistence type="inferred from homology"/>
<feature type="domain" description="RNA polymerase sigma-70 region 4" evidence="8">
    <location>
        <begin position="138"/>
        <end position="187"/>
    </location>
</feature>
<evidence type="ECO:0000313" key="9">
    <source>
        <dbReference type="EMBL" id="SCM71450.1"/>
    </source>
</evidence>
<accession>A0A212L1P2</accession>
<organism evidence="9">
    <name type="scientific">uncultured Pleomorphomonas sp</name>
    <dbReference type="NCBI Taxonomy" id="442121"/>
    <lineage>
        <taxon>Bacteria</taxon>
        <taxon>Pseudomonadati</taxon>
        <taxon>Pseudomonadota</taxon>
        <taxon>Alphaproteobacteria</taxon>
        <taxon>Hyphomicrobiales</taxon>
        <taxon>Pleomorphomonadaceae</taxon>
        <taxon>Pleomorphomonas</taxon>
        <taxon>environmental samples</taxon>
    </lineage>
</organism>
<evidence type="ECO:0000256" key="5">
    <source>
        <dbReference type="ARBA" id="ARBA00023163"/>
    </source>
</evidence>
<dbReference type="CDD" id="cd06171">
    <property type="entry name" value="Sigma70_r4"/>
    <property type="match status" value="1"/>
</dbReference>
<dbReference type="InterPro" id="IPR013325">
    <property type="entry name" value="RNA_pol_sigma_r2"/>
</dbReference>
<dbReference type="InterPro" id="IPR013324">
    <property type="entry name" value="RNA_pol_sigma_r3/r4-like"/>
</dbReference>
<evidence type="ECO:0000259" key="8">
    <source>
        <dbReference type="Pfam" id="PF04545"/>
    </source>
</evidence>
<dbReference type="GO" id="GO:0016987">
    <property type="term" value="F:sigma factor activity"/>
    <property type="evidence" value="ECO:0007669"/>
    <property type="project" value="UniProtKB-KW"/>
</dbReference>
<name>A0A212L1P2_9HYPH</name>
<dbReference type="InterPro" id="IPR039425">
    <property type="entry name" value="RNA_pol_sigma-70-like"/>
</dbReference>
<dbReference type="Gene3D" id="1.10.1740.10">
    <property type="match status" value="1"/>
</dbReference>
<comment type="similarity">
    <text evidence="1">Belongs to the sigma-70 factor family. ECF subfamily.</text>
</comment>
<evidence type="ECO:0000256" key="1">
    <source>
        <dbReference type="ARBA" id="ARBA00010641"/>
    </source>
</evidence>
<evidence type="ECO:0000256" key="3">
    <source>
        <dbReference type="ARBA" id="ARBA00023082"/>
    </source>
</evidence>
<dbReference type="InterPro" id="IPR014284">
    <property type="entry name" value="RNA_pol_sigma-70_dom"/>
</dbReference>
<evidence type="ECO:0000259" key="7">
    <source>
        <dbReference type="Pfam" id="PF04542"/>
    </source>
</evidence>
<dbReference type="Pfam" id="PF04545">
    <property type="entry name" value="Sigma70_r4"/>
    <property type="match status" value="1"/>
</dbReference>
<feature type="region of interest" description="Disordered" evidence="6">
    <location>
        <begin position="104"/>
        <end position="127"/>
    </location>
</feature>
<dbReference type="EMBL" id="FMJD01000002">
    <property type="protein sequence ID" value="SCM71450.1"/>
    <property type="molecule type" value="Genomic_DNA"/>
</dbReference>
<dbReference type="AlphaFoldDB" id="A0A212L1P2"/>
<dbReference type="PANTHER" id="PTHR43133:SF62">
    <property type="entry name" value="RNA POLYMERASE SIGMA FACTOR SIGZ"/>
    <property type="match status" value="1"/>
</dbReference>
<dbReference type="GO" id="GO:0006352">
    <property type="term" value="P:DNA-templated transcription initiation"/>
    <property type="evidence" value="ECO:0007669"/>
    <property type="project" value="InterPro"/>
</dbReference>
<gene>
    <name evidence="9" type="primary">rpoE</name>
    <name evidence="9" type="ORF">KL86PLE_100202</name>
</gene>
<dbReference type="InterPro" id="IPR007627">
    <property type="entry name" value="RNA_pol_sigma70_r2"/>
</dbReference>
<keyword evidence="5" id="KW-0804">Transcription</keyword>
<keyword evidence="2" id="KW-0805">Transcription regulation</keyword>
<evidence type="ECO:0000256" key="4">
    <source>
        <dbReference type="ARBA" id="ARBA00023125"/>
    </source>
</evidence>
<dbReference type="InterPro" id="IPR036388">
    <property type="entry name" value="WH-like_DNA-bd_sf"/>
</dbReference>